<reference evidence="1 2" key="1">
    <citation type="submission" date="2015-02" db="EMBL/GenBank/DDBJ databases">
        <authorList>
            <person name="Ju K.-S."/>
            <person name="Doroghazi J.R."/>
            <person name="Metcalf W."/>
        </authorList>
    </citation>
    <scope>NUCLEOTIDE SEQUENCE [LARGE SCALE GENOMIC DNA]</scope>
    <source>
        <strain evidence="1 2">ATCC 31215</strain>
    </source>
</reference>
<dbReference type="PATRIC" id="fig|359131.3.peg.7660"/>
<dbReference type="AlphaFoldDB" id="A0A0F2TAT3"/>
<comment type="caution">
    <text evidence="1">The sequence shown here is derived from an EMBL/GenBank/DDBJ whole genome shotgun (WGS) entry which is preliminary data.</text>
</comment>
<evidence type="ECO:0000313" key="1">
    <source>
        <dbReference type="EMBL" id="KJS58832.1"/>
    </source>
</evidence>
<dbReference type="EMBL" id="JZKH01000089">
    <property type="protein sequence ID" value="KJS58832.1"/>
    <property type="molecule type" value="Genomic_DNA"/>
</dbReference>
<gene>
    <name evidence="1" type="ORF">VM95_30785</name>
</gene>
<organism evidence="1 2">
    <name type="scientific">Streptomyces rubellomurinus (strain ATCC 31215)</name>
    <dbReference type="NCBI Taxonomy" id="359131"/>
    <lineage>
        <taxon>Bacteria</taxon>
        <taxon>Bacillati</taxon>
        <taxon>Actinomycetota</taxon>
        <taxon>Actinomycetes</taxon>
        <taxon>Kitasatosporales</taxon>
        <taxon>Streptomycetaceae</taxon>
        <taxon>Streptomyces</taxon>
    </lineage>
</organism>
<name>A0A0F2TAT3_STRR3</name>
<accession>A0A0F2TAT3</accession>
<dbReference type="Proteomes" id="UP000033699">
    <property type="component" value="Unassembled WGS sequence"/>
</dbReference>
<dbReference type="RefSeq" id="WP_045702987.1">
    <property type="nucleotide sequence ID" value="NZ_JZKH01000089.1"/>
</dbReference>
<proteinExistence type="predicted"/>
<sequence>MRRDYDAALARVQSDYAFYIHCQSDPEAALADYELSPEEAATFSDPQLLSDALKKQGEDEGRLAITVKISGTHDWINRSVPPPEQKDVSALITSEIESVRQAGNDEERREAMLRLVRLIG</sequence>
<protein>
    <submittedName>
        <fullName evidence="1">Uncharacterized protein</fullName>
    </submittedName>
</protein>
<evidence type="ECO:0000313" key="2">
    <source>
        <dbReference type="Proteomes" id="UP000033699"/>
    </source>
</evidence>
<keyword evidence="2" id="KW-1185">Reference proteome</keyword>